<dbReference type="InterPro" id="IPR010359">
    <property type="entry name" value="IrrE_HExxH"/>
</dbReference>
<dbReference type="Pfam" id="PF06114">
    <property type="entry name" value="Peptidase_M78"/>
    <property type="match status" value="1"/>
</dbReference>
<dbReference type="AlphaFoldDB" id="A0A7Y5AR83"/>
<dbReference type="RefSeq" id="WP_173501269.1">
    <property type="nucleotide sequence ID" value="NZ_JABSOD010000009.1"/>
</dbReference>
<dbReference type="InterPro" id="IPR052345">
    <property type="entry name" value="Rad_response_metalloprotease"/>
</dbReference>
<keyword evidence="3" id="KW-1185">Reference proteome</keyword>
<dbReference type="Proteomes" id="UP000523161">
    <property type="component" value="Unassembled WGS sequence"/>
</dbReference>
<dbReference type="PANTHER" id="PTHR43236">
    <property type="entry name" value="ANTITOXIN HIGA1"/>
    <property type="match status" value="1"/>
</dbReference>
<sequence>MTAPLNLIIKDRQRLQNPCAHLDDEGEFSADMPSQFAINDINKDQADIAGNRGYRHPYEVLADQTDDDEIKMPPSSNAYPDIPAAQYESKELHEGYKGNLNRYAVAANRDEDEFLSAGGSDKQNASLPLLQFTQLVTDSKGKISYKHIEKAARQLTHVIWRHREALWPDGVPDDPAELLNPEKAFELLGYKVSKRSSLGVIEGDIDVAGIIDKDNRTAELSMLMSPEIMNFTAAHEVGHAIMHQQSGLHRDKPLDGSGTGPKDHIELEAEKFAVYFLMPAKLVSRRFNERFPSELLQRDNLQHILNRNKNKRIEKELSTKRGLARALAGLDSINGEAVFSLSEQFKVSREAMAIRLEELDLIPEY</sequence>
<evidence type="ECO:0000313" key="3">
    <source>
        <dbReference type="Proteomes" id="UP000523161"/>
    </source>
</evidence>
<comment type="caution">
    <text evidence="2">The sequence shown here is derived from an EMBL/GenBank/DDBJ whole genome shotgun (WGS) entry which is preliminary data.</text>
</comment>
<dbReference type="PANTHER" id="PTHR43236:SF1">
    <property type="entry name" value="BLL7220 PROTEIN"/>
    <property type="match status" value="1"/>
</dbReference>
<feature type="domain" description="IrrE N-terminal-like" evidence="1">
    <location>
        <begin position="223"/>
        <end position="351"/>
    </location>
</feature>
<dbReference type="Gene3D" id="1.10.10.2910">
    <property type="match status" value="1"/>
</dbReference>
<organism evidence="2 3">
    <name type="scientific">Rheinheimera lutimaris</name>
    <dbReference type="NCBI Taxonomy" id="2740584"/>
    <lineage>
        <taxon>Bacteria</taxon>
        <taxon>Pseudomonadati</taxon>
        <taxon>Pseudomonadota</taxon>
        <taxon>Gammaproteobacteria</taxon>
        <taxon>Chromatiales</taxon>
        <taxon>Chromatiaceae</taxon>
        <taxon>Rheinheimera</taxon>
    </lineage>
</organism>
<name>A0A7Y5AR83_9GAMM</name>
<protein>
    <submittedName>
        <fullName evidence="2">ImmA/IrrE family metallo-endopeptidase</fullName>
    </submittedName>
</protein>
<evidence type="ECO:0000313" key="2">
    <source>
        <dbReference type="EMBL" id="NRQ43023.1"/>
    </source>
</evidence>
<evidence type="ECO:0000259" key="1">
    <source>
        <dbReference type="Pfam" id="PF06114"/>
    </source>
</evidence>
<proteinExistence type="predicted"/>
<gene>
    <name evidence="2" type="ORF">HRH59_10710</name>
</gene>
<dbReference type="EMBL" id="JABSOD010000009">
    <property type="protein sequence ID" value="NRQ43023.1"/>
    <property type="molecule type" value="Genomic_DNA"/>
</dbReference>
<reference evidence="2 3" key="1">
    <citation type="submission" date="2020-06" db="EMBL/GenBank/DDBJ databases">
        <title>Rheinheimera sp. nov., a marine bacterium isolated from coastal.</title>
        <authorList>
            <person name="Yu Q."/>
            <person name="Qi Y."/>
            <person name="Pu J."/>
        </authorList>
    </citation>
    <scope>NUCLEOTIDE SEQUENCE [LARGE SCALE GENOMIC DNA]</scope>
    <source>
        <strain evidence="2 3">YQF-2</strain>
    </source>
</reference>
<accession>A0A7Y5AR83</accession>